<evidence type="ECO:0000313" key="6">
    <source>
        <dbReference type="Proteomes" id="UP000761574"/>
    </source>
</evidence>
<dbReference type="Gene3D" id="3.30.70.270">
    <property type="match status" value="1"/>
</dbReference>
<evidence type="ECO:0000256" key="2">
    <source>
        <dbReference type="ARBA" id="ARBA00034247"/>
    </source>
</evidence>
<dbReference type="NCBIfam" id="TIGR00254">
    <property type="entry name" value="GGDEF"/>
    <property type="match status" value="1"/>
</dbReference>
<dbReference type="EC" id="2.7.7.65" evidence="1"/>
<dbReference type="PANTHER" id="PTHR45138:SF9">
    <property type="entry name" value="DIGUANYLATE CYCLASE DGCM-RELATED"/>
    <property type="match status" value="1"/>
</dbReference>
<keyword evidence="3" id="KW-0472">Membrane</keyword>
<dbReference type="InterPro" id="IPR050469">
    <property type="entry name" value="Diguanylate_Cyclase"/>
</dbReference>
<dbReference type="Proteomes" id="UP000761574">
    <property type="component" value="Unassembled WGS sequence"/>
</dbReference>
<keyword evidence="3" id="KW-1133">Transmembrane helix</keyword>
<feature type="transmembrane region" description="Helical" evidence="3">
    <location>
        <begin position="386"/>
        <end position="407"/>
    </location>
</feature>
<dbReference type="InterPro" id="IPR043128">
    <property type="entry name" value="Rev_trsase/Diguanyl_cyclase"/>
</dbReference>
<comment type="caution">
    <text evidence="5">The sequence shown here is derived from an EMBL/GenBank/DDBJ whole genome shotgun (WGS) entry which is preliminary data.</text>
</comment>
<keyword evidence="3" id="KW-0812">Transmembrane</keyword>
<dbReference type="InterPro" id="IPR029787">
    <property type="entry name" value="Nucleotide_cyclase"/>
</dbReference>
<dbReference type="EMBL" id="BPFB01000007">
    <property type="protein sequence ID" value="GIU43852.1"/>
    <property type="molecule type" value="Genomic_DNA"/>
</dbReference>
<dbReference type="InterPro" id="IPR019734">
    <property type="entry name" value="TPR_rpt"/>
</dbReference>
<proteinExistence type="predicted"/>
<dbReference type="Gene3D" id="1.25.40.10">
    <property type="entry name" value="Tetratricopeptide repeat domain"/>
    <property type="match status" value="2"/>
</dbReference>
<evidence type="ECO:0000259" key="4">
    <source>
        <dbReference type="PROSITE" id="PS50887"/>
    </source>
</evidence>
<evidence type="ECO:0000256" key="1">
    <source>
        <dbReference type="ARBA" id="ARBA00012528"/>
    </source>
</evidence>
<dbReference type="InterPro" id="IPR011990">
    <property type="entry name" value="TPR-like_helical_dom_sf"/>
</dbReference>
<gene>
    <name evidence="5" type="ORF">TUM4630_08150</name>
</gene>
<name>A0ABQ4P8J1_9GAMM</name>
<dbReference type="RefSeq" id="WP_162924140.1">
    <property type="nucleotide sequence ID" value="NZ_BPFB01000007.1"/>
</dbReference>
<organism evidence="5 6">
    <name type="scientific">Shewanella algidipiscicola</name>
    <dbReference type="NCBI Taxonomy" id="614070"/>
    <lineage>
        <taxon>Bacteria</taxon>
        <taxon>Pseudomonadati</taxon>
        <taxon>Pseudomonadota</taxon>
        <taxon>Gammaproteobacteria</taxon>
        <taxon>Alteromonadales</taxon>
        <taxon>Shewanellaceae</taxon>
        <taxon>Shewanella</taxon>
    </lineage>
</organism>
<comment type="catalytic activity">
    <reaction evidence="2">
        <text>2 GTP = 3',3'-c-di-GMP + 2 diphosphate</text>
        <dbReference type="Rhea" id="RHEA:24898"/>
        <dbReference type="ChEBI" id="CHEBI:33019"/>
        <dbReference type="ChEBI" id="CHEBI:37565"/>
        <dbReference type="ChEBI" id="CHEBI:58805"/>
        <dbReference type="EC" id="2.7.7.65"/>
    </reaction>
</comment>
<dbReference type="SMART" id="SM00028">
    <property type="entry name" value="TPR"/>
    <property type="match status" value="5"/>
</dbReference>
<dbReference type="CDD" id="cd01949">
    <property type="entry name" value="GGDEF"/>
    <property type="match status" value="1"/>
</dbReference>
<accession>A0ABQ4P8J1</accession>
<dbReference type="Pfam" id="PF00990">
    <property type="entry name" value="GGDEF"/>
    <property type="match status" value="1"/>
</dbReference>
<feature type="domain" description="GGDEF" evidence="4">
    <location>
        <begin position="446"/>
        <end position="579"/>
    </location>
</feature>
<dbReference type="InterPro" id="IPR000160">
    <property type="entry name" value="GGDEF_dom"/>
</dbReference>
<dbReference type="PANTHER" id="PTHR45138">
    <property type="entry name" value="REGULATORY COMPONENTS OF SENSORY TRANSDUCTION SYSTEM"/>
    <property type="match status" value="1"/>
</dbReference>
<dbReference type="SMART" id="SM00267">
    <property type="entry name" value="GGDEF"/>
    <property type="match status" value="1"/>
</dbReference>
<keyword evidence="6" id="KW-1185">Reference proteome</keyword>
<evidence type="ECO:0000313" key="5">
    <source>
        <dbReference type="EMBL" id="GIU43852.1"/>
    </source>
</evidence>
<reference evidence="5 6" key="1">
    <citation type="submission" date="2021-05" db="EMBL/GenBank/DDBJ databases">
        <title>Molecular characterization for Shewanella algae harboring chromosomal blaOXA-55-like strains isolated from clinical and environment sample.</title>
        <authorList>
            <person name="Ohama Y."/>
            <person name="Aoki K."/>
            <person name="Harada S."/>
            <person name="Moriya K."/>
            <person name="Ishii Y."/>
            <person name="Tateda K."/>
        </authorList>
    </citation>
    <scope>NUCLEOTIDE SEQUENCE [LARGE SCALE GENOMIC DNA]</scope>
    <source>
        <strain evidence="5 6">LMG 23746</strain>
    </source>
</reference>
<sequence>MKRYTLIFLALLTTIFPKIVVADVVQNIDASLDALEAAVASKPADVEALQQQLKPQLDDYSQQQKIRFWVLNSVYHIYQSDYNSALEILNQAEALSPTNSMLTSIYLYKATALIGLNAFSQALDVMERNLSRIESLDDVQLKASSYIRLAALFLEMEAWEEIETYANQALRLNNRQNPRNHCYGLLYIAVAKLKKDQLNSAYQQFNDSMNYCHDNNFMMIEAMSLKGIGDVELKRGNVESSIIFLEKALQAYEPFQYQIEINHIHSLLAMAYNRLGKPQQAQYYADLVIAAPSHGINLQYQKDAYKVLAALSQQQGQFESAYNYLNRYQEISENLHNETKAKAYAYQLAKFDNVEKTREIKMLNQDRALYTAQQKVMELQRYKESMALLVALGCSVFFIIFGATMFLQKRKYKRVSELDQLTGIFNRGTGQDLAENLFIDVIARQGKFSVVMFDLDNFKAINDTLGHGTGDWALKHVAQVVRPLLKSRDLFVRMGGEEFALFLPDADADVALNMAEQCRAAIEAINTKPHYSDLVITASFGVTTNIDTDLSLDPMMKRADIAMYQAKLQGRNCVVEYQETMSMIAAIA</sequence>
<protein>
    <recommendedName>
        <fullName evidence="1">diguanylate cyclase</fullName>
        <ecNumber evidence="1">2.7.7.65</ecNumber>
    </recommendedName>
</protein>
<dbReference type="PROSITE" id="PS50887">
    <property type="entry name" value="GGDEF"/>
    <property type="match status" value="1"/>
</dbReference>
<dbReference type="SUPFAM" id="SSF55073">
    <property type="entry name" value="Nucleotide cyclase"/>
    <property type="match status" value="1"/>
</dbReference>
<dbReference type="SUPFAM" id="SSF48452">
    <property type="entry name" value="TPR-like"/>
    <property type="match status" value="2"/>
</dbReference>
<evidence type="ECO:0000256" key="3">
    <source>
        <dbReference type="SAM" id="Phobius"/>
    </source>
</evidence>